<keyword evidence="4" id="KW-1185">Reference proteome</keyword>
<evidence type="ECO:0000256" key="1">
    <source>
        <dbReference type="SAM" id="MobiDB-lite"/>
    </source>
</evidence>
<feature type="domain" description="DUF2510" evidence="2">
    <location>
        <begin position="60"/>
        <end position="85"/>
    </location>
</feature>
<dbReference type="Proteomes" id="UP000702209">
    <property type="component" value="Unassembled WGS sequence"/>
</dbReference>
<comment type="caution">
    <text evidence="3">The sequence shown here is derived from an EMBL/GenBank/DDBJ whole genome shotgun (WGS) entry which is preliminary data.</text>
</comment>
<evidence type="ECO:0000259" key="2">
    <source>
        <dbReference type="Pfam" id="PF10708"/>
    </source>
</evidence>
<organism evidence="3 4">
    <name type="scientific">Nocardia amamiensis</name>
    <dbReference type="NCBI Taxonomy" id="404578"/>
    <lineage>
        <taxon>Bacteria</taxon>
        <taxon>Bacillati</taxon>
        <taxon>Actinomycetota</taxon>
        <taxon>Actinomycetes</taxon>
        <taxon>Mycobacteriales</taxon>
        <taxon>Nocardiaceae</taxon>
        <taxon>Nocardia</taxon>
    </lineage>
</organism>
<dbReference type="InterPro" id="IPR018929">
    <property type="entry name" value="DUF2510"/>
</dbReference>
<evidence type="ECO:0000313" key="3">
    <source>
        <dbReference type="EMBL" id="MBF6300427.1"/>
    </source>
</evidence>
<accession>A0ABS0CV10</accession>
<evidence type="ECO:0000313" key="4">
    <source>
        <dbReference type="Proteomes" id="UP000702209"/>
    </source>
</evidence>
<dbReference type="Pfam" id="PF10708">
    <property type="entry name" value="DUF2510"/>
    <property type="match status" value="1"/>
</dbReference>
<feature type="compositionally biased region" description="Low complexity" evidence="1">
    <location>
        <begin position="41"/>
        <end position="50"/>
    </location>
</feature>
<sequence>MVTKQQAARFAPLRAALAQALAGEPNACPPAEATAARKTLNVDPAVSAAASPPPAPPANWYPDPAEPAMLRWWNGSSWTEHTAPPH</sequence>
<name>A0ABS0CV10_9NOCA</name>
<feature type="region of interest" description="Disordered" evidence="1">
    <location>
        <begin position="29"/>
        <end position="66"/>
    </location>
</feature>
<dbReference type="EMBL" id="JADLQX010000018">
    <property type="protein sequence ID" value="MBF6300427.1"/>
    <property type="molecule type" value="Genomic_DNA"/>
</dbReference>
<proteinExistence type="predicted"/>
<protein>
    <submittedName>
        <fullName evidence="3">DUF2510 domain-containing protein</fullName>
    </submittedName>
</protein>
<reference evidence="3 4" key="1">
    <citation type="submission" date="2020-10" db="EMBL/GenBank/DDBJ databases">
        <title>Identification of Nocardia species via Next-generation sequencing and recognition of intraspecies genetic diversity.</title>
        <authorList>
            <person name="Li P."/>
            <person name="Li P."/>
            <person name="Lu B."/>
        </authorList>
    </citation>
    <scope>NUCLEOTIDE SEQUENCE [LARGE SCALE GENOMIC DNA]</scope>
    <source>
        <strain evidence="3 4">BJ06-0157</strain>
    </source>
</reference>
<gene>
    <name evidence="3" type="ORF">IU459_23185</name>
</gene>